<feature type="transmembrane region" description="Helical" evidence="1">
    <location>
        <begin position="20"/>
        <end position="44"/>
    </location>
</feature>
<keyword evidence="1" id="KW-1133">Transmembrane helix</keyword>
<protein>
    <submittedName>
        <fullName evidence="2">Uncharacterized protein</fullName>
    </submittedName>
</protein>
<accession>A0A495A5L6</accession>
<keyword evidence="3" id="KW-1185">Reference proteome</keyword>
<dbReference type="AlphaFoldDB" id="A0A495A5L6"/>
<gene>
    <name evidence="2" type="ORF">D8M06_08295</name>
</gene>
<proteinExistence type="predicted"/>
<evidence type="ECO:0000313" key="3">
    <source>
        <dbReference type="Proteomes" id="UP000269301"/>
    </source>
</evidence>
<keyword evidence="1" id="KW-0472">Membrane</keyword>
<keyword evidence="1" id="KW-0812">Transmembrane</keyword>
<dbReference type="Proteomes" id="UP000269301">
    <property type="component" value="Unassembled WGS sequence"/>
</dbReference>
<evidence type="ECO:0000313" key="2">
    <source>
        <dbReference type="EMBL" id="RKQ34363.1"/>
    </source>
</evidence>
<dbReference type="EMBL" id="RBZP01000004">
    <property type="protein sequence ID" value="RKQ34363.1"/>
    <property type="molecule type" value="Genomic_DNA"/>
</dbReference>
<comment type="caution">
    <text evidence="2">The sequence shown here is derived from an EMBL/GenBank/DDBJ whole genome shotgun (WGS) entry which is preliminary data.</text>
</comment>
<evidence type="ECO:0000256" key="1">
    <source>
        <dbReference type="SAM" id="Phobius"/>
    </source>
</evidence>
<organism evidence="2 3">
    <name type="scientific">Oceanobacillus halophilus</name>
    <dbReference type="NCBI Taxonomy" id="930130"/>
    <lineage>
        <taxon>Bacteria</taxon>
        <taxon>Bacillati</taxon>
        <taxon>Bacillota</taxon>
        <taxon>Bacilli</taxon>
        <taxon>Bacillales</taxon>
        <taxon>Bacillaceae</taxon>
        <taxon>Oceanobacillus</taxon>
    </lineage>
</organism>
<reference evidence="2 3" key="1">
    <citation type="journal article" date="2016" name="Int. J. Syst. Evol. Microbiol.">
        <title>Oceanobacillus halophilus sp. nov., a novel moderately halophilic bacterium from a hypersaline lake.</title>
        <authorList>
            <person name="Amoozegar M.A."/>
            <person name="Bagheri M."/>
            <person name="Makhdoumi A."/>
            <person name="Nikou M.M."/>
            <person name="Fazeli S.A.S."/>
            <person name="Schumann P."/>
            <person name="Sproer C."/>
            <person name="Sanchez-Porro C."/>
            <person name="Ventosa A."/>
        </authorList>
    </citation>
    <scope>NUCLEOTIDE SEQUENCE [LARGE SCALE GENOMIC DNA]</scope>
    <source>
        <strain evidence="2 3">DSM 23996</strain>
    </source>
</reference>
<name>A0A495A5L6_9BACI</name>
<sequence>MNANGPSYYILIDYRNLSWLYGSNGFGFFTYILLIVCYIILLYGNWGALNRSGKTPTKFKRKNIST</sequence>